<evidence type="ECO:0000259" key="9">
    <source>
        <dbReference type="PROSITE" id="PS50067"/>
    </source>
</evidence>
<dbReference type="PROSITE" id="PS50067">
    <property type="entry name" value="KINESIN_MOTOR_2"/>
    <property type="match status" value="1"/>
</dbReference>
<gene>
    <name evidence="10" type="ORF">AC631_02234</name>
</gene>
<organism evidence="10 11">
    <name type="scientific">Debaryomyces fabryi</name>
    <dbReference type="NCBI Taxonomy" id="58627"/>
    <lineage>
        <taxon>Eukaryota</taxon>
        <taxon>Fungi</taxon>
        <taxon>Dikarya</taxon>
        <taxon>Ascomycota</taxon>
        <taxon>Saccharomycotina</taxon>
        <taxon>Pichiomycetes</taxon>
        <taxon>Debaryomycetaceae</taxon>
        <taxon>Debaryomyces</taxon>
    </lineage>
</organism>
<dbReference type="PANTHER" id="PTHR47968:SF13">
    <property type="entry name" value="KINESIN-LIKE PROTEIN KIF19 ISOFORM X1"/>
    <property type="match status" value="1"/>
</dbReference>
<evidence type="ECO:0000313" key="10">
    <source>
        <dbReference type="EMBL" id="KSA02021.1"/>
    </source>
</evidence>
<feature type="compositionally biased region" description="Polar residues" evidence="8">
    <location>
        <begin position="830"/>
        <end position="844"/>
    </location>
</feature>
<accession>A0A0V1Q163</accession>
<dbReference type="CDD" id="cd01370">
    <property type="entry name" value="KISc_KIP3_like"/>
    <property type="match status" value="1"/>
</dbReference>
<dbReference type="SMART" id="SM00129">
    <property type="entry name" value="KISc"/>
    <property type="match status" value="1"/>
</dbReference>
<dbReference type="InterPro" id="IPR019821">
    <property type="entry name" value="Kinesin_motor_CS"/>
</dbReference>
<evidence type="ECO:0000256" key="4">
    <source>
        <dbReference type="ARBA" id="ARBA00023054"/>
    </source>
</evidence>
<dbReference type="AlphaFoldDB" id="A0A0V1Q163"/>
<sequence>MNATGTVASSSGLNSSRESSITVAVRVRPFTPGEENNLIKSNNEDFFLGDGSLSVNNASDTPSKKSNLMPRGIRKIINVVDDRMLIFDPPETNPLIQMQKNAFPNTKVTSRIREHRFVFDKLFDVQATQEDVYNNTTRPLLDSVLDGFNATVFAYGATGCGKTHTILGTPLDPGVIFLTMKQLYEKIEGLTDTKIFDVSMSFLEIYNETIRDLLNPETHFKRLVLREDANKKISVSNLLSHKPKSVEEVMDLILIGNQNRTCSPTEANATSSRSHAVLQINVVQKNRTADISEEHTYATLSIIDLAGSERAAATKNRGARLNEGANINKSLLALGNCINALCDPRRRNHVPYRDSKLTRLLKFSLGGNCKTVMIVCVSPLSQHYDETLNTLKYADRAKEIKTKLIRNQHNLDRHVGSYLKMITQQKQEIEDLRARELKVVELTIAKQNLLSQKCLNVTMDNISNLKVSLAKQHQEKWKKYFFLAKRKLLLLQKLEIESLTKYLHKLTKSGNIHGINNIMSLSEQLISKITTGISDLETQYSRPNEIDYIFNESTLQMLKKLREQEGWSDNNTVVFDSLVACLKDSLEREILFNSSILFDHLVHEIRGFDFFPRSFTDMLAAYTNSDKENLNEYTTASLKTAIDGLAKALEQILEGEYDAAIENTTSSFMQRKLKEQEILTNNTNNHVINTSINLPKPRDCKRGSNSPLKSSPPRDFKKSITRKNSSSISAAMLQKLGKKVRWDVPNQDSTLAESDISIDEQNTILKSDCEDDSPIGNNVIDKTNMIDDLDLQFDPTLDSPPLAQLLKDNMNRSLMADLSKSRNKHRKFQPLTNRKLSTNENNEPLTKLPLLNKQASTKITNSTQASTPKEITESTPTYLPVTQTNTKIKMNSLGAPSRVINRYNTYVEDDEDSRDIESNGSEKVE</sequence>
<proteinExistence type="inferred from homology"/>
<reference evidence="10 11" key="1">
    <citation type="submission" date="2015-11" db="EMBL/GenBank/DDBJ databases">
        <title>The genome of Debaryomyces fabryi.</title>
        <authorList>
            <person name="Tafer H."/>
            <person name="Lopandic K."/>
        </authorList>
    </citation>
    <scope>NUCLEOTIDE SEQUENCE [LARGE SCALE GENOMIC DNA]</scope>
    <source>
        <strain evidence="10 11">CBS 789</strain>
    </source>
</reference>
<evidence type="ECO:0000256" key="6">
    <source>
        <dbReference type="PROSITE-ProRule" id="PRU00283"/>
    </source>
</evidence>
<dbReference type="SUPFAM" id="SSF52540">
    <property type="entry name" value="P-loop containing nucleoside triphosphate hydrolases"/>
    <property type="match status" value="1"/>
</dbReference>
<keyword evidence="5 6" id="KW-0505">Motor protein</keyword>
<protein>
    <recommendedName>
        <fullName evidence="7">Kinesin-like protein</fullName>
    </recommendedName>
</protein>
<dbReference type="InterPro" id="IPR036961">
    <property type="entry name" value="Kinesin_motor_dom_sf"/>
</dbReference>
<dbReference type="GO" id="GO:0008017">
    <property type="term" value="F:microtubule binding"/>
    <property type="evidence" value="ECO:0007669"/>
    <property type="project" value="InterPro"/>
</dbReference>
<dbReference type="RefSeq" id="XP_015468123.1">
    <property type="nucleotide sequence ID" value="XM_015611064.1"/>
</dbReference>
<dbReference type="PANTHER" id="PTHR47968">
    <property type="entry name" value="CENTROMERE PROTEIN E"/>
    <property type="match status" value="1"/>
</dbReference>
<dbReference type="Proteomes" id="UP000054251">
    <property type="component" value="Unassembled WGS sequence"/>
</dbReference>
<dbReference type="InterPro" id="IPR027640">
    <property type="entry name" value="Kinesin-like_fam"/>
</dbReference>
<keyword evidence="2 6" id="KW-0547">Nucleotide-binding</keyword>
<keyword evidence="1 7" id="KW-0493">Microtubule</keyword>
<dbReference type="OrthoDB" id="3176171at2759"/>
<comment type="caution">
    <text evidence="10">The sequence shown here is derived from an EMBL/GenBank/DDBJ whole genome shotgun (WGS) entry which is preliminary data.</text>
</comment>
<dbReference type="PRINTS" id="PR00380">
    <property type="entry name" value="KINESINHEAVY"/>
</dbReference>
<evidence type="ECO:0000256" key="2">
    <source>
        <dbReference type="ARBA" id="ARBA00022741"/>
    </source>
</evidence>
<evidence type="ECO:0000256" key="7">
    <source>
        <dbReference type="RuleBase" id="RU000394"/>
    </source>
</evidence>
<dbReference type="FunFam" id="3.40.850.10:FF:000053">
    <property type="entry name" value="Kinesin family"/>
    <property type="match status" value="1"/>
</dbReference>
<evidence type="ECO:0000256" key="8">
    <source>
        <dbReference type="SAM" id="MobiDB-lite"/>
    </source>
</evidence>
<feature type="domain" description="Kinesin motor" evidence="9">
    <location>
        <begin position="20"/>
        <end position="400"/>
    </location>
</feature>
<dbReference type="GO" id="GO:0005524">
    <property type="term" value="F:ATP binding"/>
    <property type="evidence" value="ECO:0007669"/>
    <property type="project" value="UniProtKB-UniRule"/>
</dbReference>
<dbReference type="InterPro" id="IPR027417">
    <property type="entry name" value="P-loop_NTPase"/>
</dbReference>
<dbReference type="GO" id="GO:0003777">
    <property type="term" value="F:microtubule motor activity"/>
    <property type="evidence" value="ECO:0007669"/>
    <property type="project" value="InterPro"/>
</dbReference>
<feature type="region of interest" description="Disordered" evidence="8">
    <location>
        <begin position="818"/>
        <end position="844"/>
    </location>
</feature>
<dbReference type="GO" id="GO:0007018">
    <property type="term" value="P:microtubule-based movement"/>
    <property type="evidence" value="ECO:0007669"/>
    <property type="project" value="InterPro"/>
</dbReference>
<feature type="region of interest" description="Disordered" evidence="8">
    <location>
        <begin position="905"/>
        <end position="925"/>
    </location>
</feature>
<keyword evidence="11" id="KW-1185">Reference proteome</keyword>
<evidence type="ECO:0000256" key="1">
    <source>
        <dbReference type="ARBA" id="ARBA00022701"/>
    </source>
</evidence>
<feature type="compositionally biased region" description="Basic and acidic residues" evidence="8">
    <location>
        <begin position="915"/>
        <end position="925"/>
    </location>
</feature>
<name>A0A0V1Q163_9ASCO</name>
<keyword evidence="4" id="KW-0175">Coiled coil</keyword>
<dbReference type="GeneID" id="26839243"/>
<evidence type="ECO:0000313" key="11">
    <source>
        <dbReference type="Proteomes" id="UP000054251"/>
    </source>
</evidence>
<dbReference type="InterPro" id="IPR001752">
    <property type="entry name" value="Kinesin_motor_dom"/>
</dbReference>
<feature type="region of interest" description="Disordered" evidence="8">
    <location>
        <begin position="690"/>
        <end position="724"/>
    </location>
</feature>
<evidence type="ECO:0000256" key="3">
    <source>
        <dbReference type="ARBA" id="ARBA00022840"/>
    </source>
</evidence>
<dbReference type="EMBL" id="LMYN01000037">
    <property type="protein sequence ID" value="KSA02021.1"/>
    <property type="molecule type" value="Genomic_DNA"/>
</dbReference>
<comment type="similarity">
    <text evidence="6 7">Belongs to the TRAFAC class myosin-kinesin ATPase superfamily. Kinesin family.</text>
</comment>
<dbReference type="Pfam" id="PF00225">
    <property type="entry name" value="Kinesin"/>
    <property type="match status" value="1"/>
</dbReference>
<feature type="binding site" evidence="6">
    <location>
        <begin position="156"/>
        <end position="163"/>
    </location>
    <ligand>
        <name>ATP</name>
        <dbReference type="ChEBI" id="CHEBI:30616"/>
    </ligand>
</feature>
<evidence type="ECO:0000256" key="5">
    <source>
        <dbReference type="ARBA" id="ARBA00023175"/>
    </source>
</evidence>
<keyword evidence="3 6" id="KW-0067">ATP-binding</keyword>
<dbReference type="PROSITE" id="PS00411">
    <property type="entry name" value="KINESIN_MOTOR_1"/>
    <property type="match status" value="1"/>
</dbReference>
<dbReference type="Gene3D" id="3.40.850.10">
    <property type="entry name" value="Kinesin motor domain"/>
    <property type="match status" value="1"/>
</dbReference>
<dbReference type="GO" id="GO:0005874">
    <property type="term" value="C:microtubule"/>
    <property type="evidence" value="ECO:0007669"/>
    <property type="project" value="UniProtKB-KW"/>
</dbReference>